<dbReference type="STRING" id="596151.DesfrDRAFT_3006"/>
<keyword evidence="1" id="KW-0479">Metal-binding</keyword>
<dbReference type="OrthoDB" id="9778777at2"/>
<keyword evidence="1" id="KW-0411">Iron-sulfur</keyword>
<dbReference type="AlphaFoldDB" id="E1JZF8"/>
<dbReference type="Pfam" id="PF00174">
    <property type="entry name" value="Oxidored_molyb"/>
    <property type="match status" value="1"/>
</dbReference>
<organism evidence="3 4">
    <name type="scientific">Solidesulfovibrio fructosivorans JJ]</name>
    <dbReference type="NCBI Taxonomy" id="596151"/>
    <lineage>
        <taxon>Bacteria</taxon>
        <taxon>Pseudomonadati</taxon>
        <taxon>Thermodesulfobacteriota</taxon>
        <taxon>Desulfovibrionia</taxon>
        <taxon>Desulfovibrionales</taxon>
        <taxon>Desulfovibrionaceae</taxon>
        <taxon>Solidesulfovibrio</taxon>
    </lineage>
</organism>
<dbReference type="Gene3D" id="3.90.420.10">
    <property type="entry name" value="Oxidoreductase, molybdopterin-binding domain"/>
    <property type="match status" value="1"/>
</dbReference>
<reference evidence="3 4" key="1">
    <citation type="submission" date="2010-08" db="EMBL/GenBank/DDBJ databases">
        <title>The draft genome of Desulfovibrio fructosovorans JJ.</title>
        <authorList>
            <consortium name="US DOE Joint Genome Institute (JGI-PGF)"/>
            <person name="Lucas S."/>
            <person name="Copeland A."/>
            <person name="Lapidus A."/>
            <person name="Cheng J.-F."/>
            <person name="Bruce D."/>
            <person name="Goodwin L."/>
            <person name="Pitluck S."/>
            <person name="Land M.L."/>
            <person name="Hauser L."/>
            <person name="Chang Y.-J."/>
            <person name="Jeffries C."/>
            <person name="Wall J.D."/>
            <person name="Stahl D.A."/>
            <person name="Arkin A.P."/>
            <person name="Dehal P."/>
            <person name="Stolyar S.M."/>
            <person name="Hazen T.C."/>
            <person name="Woyke T.J."/>
        </authorList>
    </citation>
    <scope>NUCLEOTIDE SEQUENCE [LARGE SCALE GENOMIC DNA]</scope>
    <source>
        <strain evidence="3 4">JJ</strain>
    </source>
</reference>
<feature type="domain" description="Oxidoreductase molybdopterin-binding" evidence="2">
    <location>
        <begin position="60"/>
        <end position="211"/>
    </location>
</feature>
<keyword evidence="4" id="KW-1185">Reference proteome</keyword>
<dbReference type="PANTHER" id="PTHR43032">
    <property type="entry name" value="PROTEIN-METHIONINE-SULFOXIDE REDUCTASE"/>
    <property type="match status" value="1"/>
</dbReference>
<keyword evidence="1" id="KW-0408">Iron</keyword>
<dbReference type="InterPro" id="IPR036374">
    <property type="entry name" value="OxRdtase_Mopterin-bd_sf"/>
</dbReference>
<dbReference type="Proteomes" id="UP000006250">
    <property type="component" value="Unassembled WGS sequence"/>
</dbReference>
<gene>
    <name evidence="3" type="ORF">DesfrDRAFT_3006</name>
</gene>
<dbReference type="InterPro" id="IPR000572">
    <property type="entry name" value="OxRdtase_Mopterin-bd_dom"/>
</dbReference>
<dbReference type="PROSITE" id="PS51318">
    <property type="entry name" value="TAT"/>
    <property type="match status" value="1"/>
</dbReference>
<dbReference type="eggNOG" id="COG2041">
    <property type="taxonomic scope" value="Bacteria"/>
</dbReference>
<evidence type="ECO:0000313" key="4">
    <source>
        <dbReference type="Proteomes" id="UP000006250"/>
    </source>
</evidence>
<dbReference type="RefSeq" id="WP_005995224.1">
    <property type="nucleotide sequence ID" value="NZ_AECZ01000023.1"/>
</dbReference>
<name>E1JZF8_SOLFR</name>
<accession>E1JZF8</accession>
<dbReference type="EMBL" id="AECZ01000023">
    <property type="protein sequence ID" value="EFL50205.1"/>
    <property type="molecule type" value="Genomic_DNA"/>
</dbReference>
<dbReference type="GO" id="GO:0051536">
    <property type="term" value="F:iron-sulfur cluster binding"/>
    <property type="evidence" value="ECO:0007669"/>
    <property type="project" value="UniProtKB-KW"/>
</dbReference>
<comment type="caution">
    <text evidence="3">The sequence shown here is derived from an EMBL/GenBank/DDBJ whole genome shotgun (WGS) entry which is preliminary data.</text>
</comment>
<dbReference type="SUPFAM" id="SSF56524">
    <property type="entry name" value="Oxidoreductase molybdopterin-binding domain"/>
    <property type="match status" value="1"/>
</dbReference>
<proteinExistence type="predicted"/>
<evidence type="ECO:0000313" key="3">
    <source>
        <dbReference type="EMBL" id="EFL50205.1"/>
    </source>
</evidence>
<sequence precursor="true">MISITRRVFLRLMGAAVVVGRWPGRAWAFVLANFPVRTVEIEDFGFEPATGMVTYADGTAALYVLTVDGLVETPRQISYASLRALPQESQTSDFHCVEGWDVDDLHWRGLRLAVLADLVKPKPEARYVIFHSLGRTRSRPDGLDHYVECLPLGDLLDPRLEYLLGLDLAGNPLPLEHGAPMRLVCPYDLAYKGAKFITRLEFAADPVDGWWTRANGIYDRIAPVEPERLRRPDPRRSRS</sequence>
<protein>
    <submittedName>
        <fullName evidence="3">Oxidoreductase molybdopterin binding</fullName>
    </submittedName>
</protein>
<evidence type="ECO:0000256" key="1">
    <source>
        <dbReference type="ARBA" id="ARBA00023014"/>
    </source>
</evidence>
<dbReference type="InterPro" id="IPR006311">
    <property type="entry name" value="TAT_signal"/>
</dbReference>
<evidence type="ECO:0000259" key="2">
    <source>
        <dbReference type="Pfam" id="PF00174"/>
    </source>
</evidence>